<dbReference type="InParanoid" id="D8LVX0"/>
<dbReference type="GO" id="GO:0005783">
    <property type="term" value="C:endoplasmic reticulum"/>
    <property type="evidence" value="ECO:0007669"/>
    <property type="project" value="TreeGrafter"/>
</dbReference>
<evidence type="ECO:0000256" key="3">
    <source>
        <dbReference type="ARBA" id="ARBA00022692"/>
    </source>
</evidence>
<dbReference type="GO" id="GO:0006612">
    <property type="term" value="P:protein targeting to membrane"/>
    <property type="evidence" value="ECO:0007669"/>
    <property type="project" value="TreeGrafter"/>
</dbReference>
<evidence type="ECO:0000256" key="10">
    <source>
        <dbReference type="RuleBase" id="RU079119"/>
    </source>
</evidence>
<comment type="subcellular location">
    <subcellularLocation>
        <location evidence="1">Endomembrane system</location>
        <topology evidence="1">Multi-pass membrane protein</topology>
    </subcellularLocation>
</comment>
<dbReference type="PANTHER" id="PTHR22883:SF43">
    <property type="entry name" value="PALMITOYLTRANSFERASE APP"/>
    <property type="match status" value="1"/>
</dbReference>
<comment type="similarity">
    <text evidence="10">Belongs to the DHHC palmitoyltransferase family.</text>
</comment>
<sequence length="163" mass="19392">MKRNRIPFHRILSQFHRILHPFHRILNPFHRILHPFHRILHLLLGNLCTLKYCSNCGIFVPPRAYHCRFCGVCIRNFDHHCPWVSNCVGIRNHKFFLWFLVAIFDRIHRSFSANWHVSSVWSLCSWCSGKRPMNTFRTVEPEKPADRTRCSSLLITFPSSGLR</sequence>
<dbReference type="PANTHER" id="PTHR22883">
    <property type="entry name" value="ZINC FINGER DHHC DOMAIN CONTAINING PROTEIN"/>
    <property type="match status" value="1"/>
</dbReference>
<dbReference type="RefSeq" id="XP_012894007.1">
    <property type="nucleotide sequence ID" value="XM_013038553.1"/>
</dbReference>
<evidence type="ECO:0000256" key="7">
    <source>
        <dbReference type="ARBA" id="ARBA00023288"/>
    </source>
</evidence>
<dbReference type="GO" id="GO:0005794">
    <property type="term" value="C:Golgi apparatus"/>
    <property type="evidence" value="ECO:0007669"/>
    <property type="project" value="TreeGrafter"/>
</dbReference>
<evidence type="ECO:0000313" key="12">
    <source>
        <dbReference type="EMBL" id="CBK19959.2"/>
    </source>
</evidence>
<gene>
    <name evidence="12" type="ORF">GSBLH_T00000362001</name>
</gene>
<keyword evidence="6" id="KW-0564">Palmitate</keyword>
<evidence type="ECO:0000256" key="5">
    <source>
        <dbReference type="ARBA" id="ARBA00023136"/>
    </source>
</evidence>
<keyword evidence="8 10" id="KW-0012">Acyltransferase</keyword>
<accession>D8LVX0</accession>
<keyword evidence="5" id="KW-0472">Membrane</keyword>
<dbReference type="Pfam" id="PF01529">
    <property type="entry name" value="DHHC"/>
    <property type="match status" value="1"/>
</dbReference>
<dbReference type="Proteomes" id="UP000008312">
    <property type="component" value="Unassembled WGS sequence"/>
</dbReference>
<keyword evidence="4" id="KW-1133">Transmembrane helix</keyword>
<evidence type="ECO:0000256" key="9">
    <source>
        <dbReference type="ARBA" id="ARBA00048048"/>
    </source>
</evidence>
<keyword evidence="7" id="KW-0449">Lipoprotein</keyword>
<reference evidence="12" key="1">
    <citation type="submission" date="2010-02" db="EMBL/GenBank/DDBJ databases">
        <title>Sequencing and annotation of the Blastocystis hominis genome.</title>
        <authorList>
            <person name="Wincker P."/>
        </authorList>
    </citation>
    <scope>NUCLEOTIDE SEQUENCE</scope>
    <source>
        <strain evidence="12">Singapore isolate B</strain>
    </source>
</reference>
<comment type="domain">
    <text evidence="10">The DHHC domain is required for palmitoyltransferase activity.</text>
</comment>
<evidence type="ECO:0000256" key="6">
    <source>
        <dbReference type="ARBA" id="ARBA00023139"/>
    </source>
</evidence>
<name>D8LVX0_BLAHO</name>
<dbReference type="InterPro" id="IPR001594">
    <property type="entry name" value="Palmitoyltrfase_DHHC"/>
</dbReference>
<dbReference type="GO" id="GO:0019706">
    <property type="term" value="F:protein-cysteine S-palmitoyltransferase activity"/>
    <property type="evidence" value="ECO:0007669"/>
    <property type="project" value="UniProtKB-EC"/>
</dbReference>
<feature type="domain" description="Palmitoyltransferase DHHC" evidence="11">
    <location>
        <begin position="50"/>
        <end position="104"/>
    </location>
</feature>
<dbReference type="InterPro" id="IPR039859">
    <property type="entry name" value="PFA4/ZDH16/20/ERF2-like"/>
</dbReference>
<keyword evidence="2 10" id="KW-0808">Transferase</keyword>
<proteinExistence type="inferred from homology"/>
<dbReference type="EMBL" id="FN668638">
    <property type="protein sequence ID" value="CBK19959.2"/>
    <property type="molecule type" value="Genomic_DNA"/>
</dbReference>
<dbReference type="OrthoDB" id="9909019at2759"/>
<dbReference type="AlphaFoldDB" id="D8LVX0"/>
<comment type="catalytic activity">
    <reaction evidence="9 10">
        <text>L-cysteinyl-[protein] + hexadecanoyl-CoA = S-hexadecanoyl-L-cysteinyl-[protein] + CoA</text>
        <dbReference type="Rhea" id="RHEA:36683"/>
        <dbReference type="Rhea" id="RHEA-COMP:10131"/>
        <dbReference type="Rhea" id="RHEA-COMP:11032"/>
        <dbReference type="ChEBI" id="CHEBI:29950"/>
        <dbReference type="ChEBI" id="CHEBI:57287"/>
        <dbReference type="ChEBI" id="CHEBI:57379"/>
        <dbReference type="ChEBI" id="CHEBI:74151"/>
        <dbReference type="EC" id="2.3.1.225"/>
    </reaction>
</comment>
<dbReference type="EC" id="2.3.1.225" evidence="10"/>
<evidence type="ECO:0000256" key="1">
    <source>
        <dbReference type="ARBA" id="ARBA00004127"/>
    </source>
</evidence>
<organism evidence="12">
    <name type="scientific">Blastocystis hominis</name>
    <dbReference type="NCBI Taxonomy" id="12968"/>
    <lineage>
        <taxon>Eukaryota</taxon>
        <taxon>Sar</taxon>
        <taxon>Stramenopiles</taxon>
        <taxon>Bigyra</taxon>
        <taxon>Opalozoa</taxon>
        <taxon>Opalinata</taxon>
        <taxon>Blastocystidae</taxon>
        <taxon>Blastocystis</taxon>
    </lineage>
</organism>
<dbReference type="GeneID" id="24917674"/>
<evidence type="ECO:0000256" key="2">
    <source>
        <dbReference type="ARBA" id="ARBA00022679"/>
    </source>
</evidence>
<evidence type="ECO:0000256" key="8">
    <source>
        <dbReference type="ARBA" id="ARBA00023315"/>
    </source>
</evidence>
<protein>
    <recommendedName>
        <fullName evidence="10">Palmitoyltransferase</fullName>
        <ecNumber evidence="10">2.3.1.225</ecNumber>
    </recommendedName>
</protein>
<keyword evidence="3" id="KW-0812">Transmembrane</keyword>
<evidence type="ECO:0000256" key="4">
    <source>
        <dbReference type="ARBA" id="ARBA00022989"/>
    </source>
</evidence>
<dbReference type="PROSITE" id="PS50216">
    <property type="entry name" value="DHHC"/>
    <property type="match status" value="1"/>
</dbReference>
<keyword evidence="13" id="KW-1185">Reference proteome</keyword>
<evidence type="ECO:0000259" key="11">
    <source>
        <dbReference type="Pfam" id="PF01529"/>
    </source>
</evidence>
<evidence type="ECO:0000313" key="13">
    <source>
        <dbReference type="Proteomes" id="UP000008312"/>
    </source>
</evidence>